<protein>
    <recommendedName>
        <fullName evidence="1">Mutator-like transposase domain-containing protein</fullName>
    </recommendedName>
</protein>
<dbReference type="Proteomes" id="UP000078542">
    <property type="component" value="Unassembled WGS sequence"/>
</dbReference>
<dbReference type="Pfam" id="PF20700">
    <property type="entry name" value="Mutator"/>
    <property type="match status" value="1"/>
</dbReference>
<evidence type="ECO:0000259" key="1">
    <source>
        <dbReference type="Pfam" id="PF20700"/>
    </source>
</evidence>
<dbReference type="AlphaFoldDB" id="A0A151I7I8"/>
<feature type="domain" description="Mutator-like transposase" evidence="1">
    <location>
        <begin position="61"/>
        <end position="432"/>
    </location>
</feature>
<proteinExistence type="predicted"/>
<gene>
    <name evidence="2" type="ORF">ALC62_15264</name>
</gene>
<accession>A0A151I7I8</accession>
<organism evidence="2 3">
    <name type="scientific">Cyphomyrmex costatus</name>
    <dbReference type="NCBI Taxonomy" id="456900"/>
    <lineage>
        <taxon>Eukaryota</taxon>
        <taxon>Metazoa</taxon>
        <taxon>Ecdysozoa</taxon>
        <taxon>Arthropoda</taxon>
        <taxon>Hexapoda</taxon>
        <taxon>Insecta</taxon>
        <taxon>Pterygota</taxon>
        <taxon>Neoptera</taxon>
        <taxon>Endopterygota</taxon>
        <taxon>Hymenoptera</taxon>
        <taxon>Apocrita</taxon>
        <taxon>Aculeata</taxon>
        <taxon>Formicoidea</taxon>
        <taxon>Formicidae</taxon>
        <taxon>Myrmicinae</taxon>
        <taxon>Cyphomyrmex</taxon>
    </lineage>
</organism>
<evidence type="ECO:0000313" key="3">
    <source>
        <dbReference type="Proteomes" id="UP000078542"/>
    </source>
</evidence>
<evidence type="ECO:0000313" key="2">
    <source>
        <dbReference type="EMBL" id="KYM94122.1"/>
    </source>
</evidence>
<reference evidence="2 3" key="1">
    <citation type="submission" date="2016-03" db="EMBL/GenBank/DDBJ databases">
        <title>Cyphomyrmex costatus WGS genome.</title>
        <authorList>
            <person name="Nygaard S."/>
            <person name="Hu H."/>
            <person name="Boomsma J."/>
            <person name="Zhang G."/>
        </authorList>
    </citation>
    <scope>NUCLEOTIDE SEQUENCE [LARGE SCALE GENOMIC DNA]</scope>
    <source>
        <strain evidence="2">MS0001</strain>
        <tissue evidence="2">Whole body</tissue>
    </source>
</reference>
<dbReference type="EMBL" id="KQ978410">
    <property type="protein sequence ID" value="KYM94122.1"/>
    <property type="molecule type" value="Genomic_DNA"/>
</dbReference>
<keyword evidence="3" id="KW-1185">Reference proteome</keyword>
<name>A0A151I7I8_9HYME</name>
<sequence>MGRKVTRIAQEKTAKRLCRSKKKANPMKRKISEISRSSASAKKIKTTQEFEVPEDAEKHYRIIHFLLVFNTISTLVKCVACGEKINFKSCDKQSLGFKIEVKCKMCSEKNYVPSSEKIDQKYEINYRFIFIMRLLGVGSSGCNKFCGLMDLGCTFLDYKSYERYFDKIIEIVENVANRFFSSAANEEKKETMKKNKTSDLTVSGDGSWKKQGFNSLYGVASLIGYYTGKIIDVAVKSAYCEKCKMWENKCKTAEFEEWYEDHVQKNECDKNHAGPAGNMEVNAIVVLLELFKRSMQKFQMMYKNYIGDGDSKTFGGVTNAKPYGENFAIKKKEYIGHVQKRMGARLRNLVKNTVQETKTKGKTIRKKVLSSKEKLTAKLIDKLTIYYGLAIRRNSDSIHKMRTAIWATFFHYSSTDEHPQHEMCPAGADSWCAWQRAFAANEEYQHDYPPFPRDVLEAIKPIYEELSNDVLLECCLGGFTQNNNESFNQLVWKIT</sequence>
<dbReference type="InterPro" id="IPR049012">
    <property type="entry name" value="Mutator_transp_dom"/>
</dbReference>